<dbReference type="PROSITE" id="PS50088">
    <property type="entry name" value="ANK_REPEAT"/>
    <property type="match status" value="4"/>
</dbReference>
<dbReference type="SUPFAM" id="SSF48403">
    <property type="entry name" value="Ankyrin repeat"/>
    <property type="match status" value="1"/>
</dbReference>
<keyword evidence="1" id="KW-0677">Repeat</keyword>
<dbReference type="AlphaFoldDB" id="A0AA37V075"/>
<dbReference type="PROSITE" id="PS50175">
    <property type="entry name" value="ASP_PROT_RETROV"/>
    <property type="match status" value="1"/>
</dbReference>
<evidence type="ECO:0000256" key="1">
    <source>
        <dbReference type="ARBA" id="ARBA00022737"/>
    </source>
</evidence>
<dbReference type="GO" id="GO:0004842">
    <property type="term" value="F:ubiquitin-protein transferase activity"/>
    <property type="evidence" value="ECO:0007669"/>
    <property type="project" value="TreeGrafter"/>
</dbReference>
<dbReference type="InterPro" id="IPR001995">
    <property type="entry name" value="Peptidase_A2_cat"/>
</dbReference>
<dbReference type="GO" id="GO:0006508">
    <property type="term" value="P:proteolysis"/>
    <property type="evidence" value="ECO:0007669"/>
    <property type="project" value="InterPro"/>
</dbReference>
<dbReference type="Pfam" id="PF00023">
    <property type="entry name" value="Ank"/>
    <property type="match status" value="1"/>
</dbReference>
<sequence>MSDETSASAPAPLPDAPDLEWLRKQAKRRLHELRHTDPDATLARAQLALARQYGFRSWRALKAHVDALTVDGRLAAAARAGDADALVALLDAHPDRLDARVGQHGMTLLHVAAHGGHLAAVDVLLRRGLDPNARERGDDTYPMHWAAAAGHLDVVRRLADAGGDVVGHGDDHQLEVIGWATCWHGGDDDAHRAVADFLVSRGARHHVFSAIAMEREDELRRIVAADPSQLERPMSRNEGHQRPLHFAVRMNRPRMVALLLELGADPQGTDGDGYPPAAYATTPQSALLLAEWDPVSRAVREDGTRAAGTLHLLAKRGDVAGVRALLARGADPDARWSHWGAEVTPLHLAALHGHAEVVRALLDAGADTTIHDSMHDSDPAGWAEHAGQPAIATMLRADAH</sequence>
<gene>
    <name evidence="5" type="ORF">rosag_04480</name>
</gene>
<evidence type="ECO:0000313" key="6">
    <source>
        <dbReference type="Proteomes" id="UP001161325"/>
    </source>
</evidence>
<evidence type="ECO:0000313" key="5">
    <source>
        <dbReference type="EMBL" id="GLC23935.1"/>
    </source>
</evidence>
<keyword evidence="6" id="KW-1185">Reference proteome</keyword>
<dbReference type="PANTHER" id="PTHR24171:SF8">
    <property type="entry name" value="BRCA1-ASSOCIATED RING DOMAIN PROTEIN 1"/>
    <property type="match status" value="1"/>
</dbReference>
<dbReference type="Gene3D" id="1.25.40.20">
    <property type="entry name" value="Ankyrin repeat-containing domain"/>
    <property type="match status" value="3"/>
</dbReference>
<name>A0AA37V075_9BACT</name>
<proteinExistence type="predicted"/>
<dbReference type="Proteomes" id="UP001161325">
    <property type="component" value="Unassembled WGS sequence"/>
</dbReference>
<feature type="repeat" description="ANK" evidence="3">
    <location>
        <begin position="138"/>
        <end position="165"/>
    </location>
</feature>
<dbReference type="Pfam" id="PF12796">
    <property type="entry name" value="Ank_2"/>
    <property type="match status" value="2"/>
</dbReference>
<reference evidence="5" key="1">
    <citation type="submission" date="2022-08" db="EMBL/GenBank/DDBJ databases">
        <title>Draft genome sequencing of Roseisolibacter agri AW1220.</title>
        <authorList>
            <person name="Tobiishi Y."/>
            <person name="Tonouchi A."/>
        </authorList>
    </citation>
    <scope>NUCLEOTIDE SEQUENCE</scope>
    <source>
        <strain evidence="5">AW1220</strain>
    </source>
</reference>
<dbReference type="InterPro" id="IPR002110">
    <property type="entry name" value="Ankyrin_rpt"/>
</dbReference>
<dbReference type="SMART" id="SM00248">
    <property type="entry name" value="ANK"/>
    <property type="match status" value="5"/>
</dbReference>
<dbReference type="PANTHER" id="PTHR24171">
    <property type="entry name" value="ANKYRIN REPEAT DOMAIN-CONTAINING PROTEIN 39-RELATED"/>
    <property type="match status" value="1"/>
</dbReference>
<feature type="domain" description="Peptidase A2" evidence="4">
    <location>
        <begin position="358"/>
        <end position="370"/>
    </location>
</feature>
<dbReference type="RefSeq" id="WP_284348381.1">
    <property type="nucleotide sequence ID" value="NZ_BRXS01000001.1"/>
</dbReference>
<dbReference type="EMBL" id="BRXS01000001">
    <property type="protein sequence ID" value="GLC23935.1"/>
    <property type="molecule type" value="Genomic_DNA"/>
</dbReference>
<dbReference type="GO" id="GO:0085020">
    <property type="term" value="P:protein K6-linked ubiquitination"/>
    <property type="evidence" value="ECO:0007669"/>
    <property type="project" value="TreeGrafter"/>
</dbReference>
<keyword evidence="2 3" id="KW-0040">ANK repeat</keyword>
<protein>
    <recommendedName>
        <fullName evidence="4">Peptidase A2 domain-containing protein</fullName>
    </recommendedName>
</protein>
<accession>A0AA37V075</accession>
<organism evidence="5 6">
    <name type="scientific">Roseisolibacter agri</name>
    <dbReference type="NCBI Taxonomy" id="2014610"/>
    <lineage>
        <taxon>Bacteria</taxon>
        <taxon>Pseudomonadati</taxon>
        <taxon>Gemmatimonadota</taxon>
        <taxon>Gemmatimonadia</taxon>
        <taxon>Gemmatimonadales</taxon>
        <taxon>Gemmatimonadaceae</taxon>
        <taxon>Roseisolibacter</taxon>
    </lineage>
</organism>
<comment type="caution">
    <text evidence="5">The sequence shown here is derived from an EMBL/GenBank/DDBJ whole genome shotgun (WGS) entry which is preliminary data.</text>
</comment>
<evidence type="ECO:0000256" key="3">
    <source>
        <dbReference type="PROSITE-ProRule" id="PRU00023"/>
    </source>
</evidence>
<feature type="repeat" description="ANK" evidence="3">
    <location>
        <begin position="239"/>
        <end position="271"/>
    </location>
</feature>
<dbReference type="PROSITE" id="PS50297">
    <property type="entry name" value="ANK_REP_REGION"/>
    <property type="match status" value="4"/>
</dbReference>
<evidence type="ECO:0000256" key="2">
    <source>
        <dbReference type="ARBA" id="ARBA00023043"/>
    </source>
</evidence>
<dbReference type="GO" id="GO:0004190">
    <property type="term" value="F:aspartic-type endopeptidase activity"/>
    <property type="evidence" value="ECO:0007669"/>
    <property type="project" value="InterPro"/>
</dbReference>
<feature type="repeat" description="ANK" evidence="3">
    <location>
        <begin position="341"/>
        <end position="373"/>
    </location>
</feature>
<feature type="repeat" description="ANK" evidence="3">
    <location>
        <begin position="104"/>
        <end position="136"/>
    </location>
</feature>
<evidence type="ECO:0000259" key="4">
    <source>
        <dbReference type="PROSITE" id="PS50175"/>
    </source>
</evidence>
<dbReference type="InterPro" id="IPR036770">
    <property type="entry name" value="Ankyrin_rpt-contain_sf"/>
</dbReference>